<proteinExistence type="predicted"/>
<evidence type="ECO:0000313" key="1">
    <source>
        <dbReference type="EMBL" id="OGC76310.1"/>
    </source>
</evidence>
<sequence length="200" mass="22466">MPLIEKPLPGHANMVFKVVISPESEPITAEEVRSLGRIETDAEDTLIETMITAVREIAESWLGRAILEQTIEASFDYWPDNPVKLPRPPLISVDSIVTVDEENQETLYSVDNYFFRTSSNQKGEVIIKNGAAAPTNTDRYYGGFKITYTAGYGDQVDDVPQGIKHGLMEWVLHAIENRTISREPPEMAMPLLGAYRIRNI</sequence>
<dbReference type="InterPro" id="IPR021146">
    <property type="entry name" value="Phage_gp6-like_head-tail"/>
</dbReference>
<organism evidence="1 2">
    <name type="scientific">candidate division WWE3 bacterium RIFOXYD1_FULL_39_9</name>
    <dbReference type="NCBI Taxonomy" id="1802649"/>
    <lineage>
        <taxon>Bacteria</taxon>
        <taxon>Katanobacteria</taxon>
    </lineage>
</organism>
<dbReference type="NCBIfam" id="TIGR02215">
    <property type="entry name" value="phage_chp_gp8"/>
    <property type="match status" value="1"/>
</dbReference>
<dbReference type="EMBL" id="MEWG01000046">
    <property type="protein sequence ID" value="OGC76310.1"/>
    <property type="molecule type" value="Genomic_DNA"/>
</dbReference>
<gene>
    <name evidence="1" type="ORF">A2619_05845</name>
</gene>
<dbReference type="Gene3D" id="1.10.3230.30">
    <property type="entry name" value="Phage gp6-like head-tail connector protein"/>
    <property type="match status" value="1"/>
</dbReference>
<dbReference type="CDD" id="cd08054">
    <property type="entry name" value="gp6"/>
    <property type="match status" value="1"/>
</dbReference>
<dbReference type="Pfam" id="PF05135">
    <property type="entry name" value="Phage_connect_1"/>
    <property type="match status" value="1"/>
</dbReference>
<name>A0A1F4X3M1_UNCKA</name>
<accession>A0A1F4X3M1</accession>
<comment type="caution">
    <text evidence="1">The sequence shown here is derived from an EMBL/GenBank/DDBJ whole genome shotgun (WGS) entry which is preliminary data.</text>
</comment>
<dbReference type="InterPro" id="IPR011738">
    <property type="entry name" value="Phage_CHP"/>
</dbReference>
<dbReference type="Proteomes" id="UP000176815">
    <property type="component" value="Unassembled WGS sequence"/>
</dbReference>
<protein>
    <recommendedName>
        <fullName evidence="3">Phage gp6-like head-tail connector protein</fullName>
    </recommendedName>
</protein>
<reference evidence="1 2" key="1">
    <citation type="journal article" date="2016" name="Nat. Commun.">
        <title>Thousands of microbial genomes shed light on interconnected biogeochemical processes in an aquifer system.</title>
        <authorList>
            <person name="Anantharaman K."/>
            <person name="Brown C.T."/>
            <person name="Hug L.A."/>
            <person name="Sharon I."/>
            <person name="Castelle C.J."/>
            <person name="Probst A.J."/>
            <person name="Thomas B.C."/>
            <person name="Singh A."/>
            <person name="Wilkins M.J."/>
            <person name="Karaoz U."/>
            <person name="Brodie E.L."/>
            <person name="Williams K.H."/>
            <person name="Hubbard S.S."/>
            <person name="Banfield J.F."/>
        </authorList>
    </citation>
    <scope>NUCLEOTIDE SEQUENCE [LARGE SCALE GENOMIC DNA]</scope>
</reference>
<dbReference type="AlphaFoldDB" id="A0A1F4X3M1"/>
<evidence type="ECO:0008006" key="3">
    <source>
        <dbReference type="Google" id="ProtNLM"/>
    </source>
</evidence>
<evidence type="ECO:0000313" key="2">
    <source>
        <dbReference type="Proteomes" id="UP000176815"/>
    </source>
</evidence>